<dbReference type="PANTHER" id="PTHR33606:SF3">
    <property type="entry name" value="PROTEIN YCII"/>
    <property type="match status" value="1"/>
</dbReference>
<evidence type="ECO:0000313" key="4">
    <source>
        <dbReference type="Proteomes" id="UP001056937"/>
    </source>
</evidence>
<keyword evidence="4" id="KW-1185">Reference proteome</keyword>
<dbReference type="RefSeq" id="WP_252167154.1">
    <property type="nucleotide sequence ID" value="NZ_CP084930.1"/>
</dbReference>
<name>A0ABY4X8W1_9SPHN</name>
<proteinExistence type="inferred from homology"/>
<evidence type="ECO:0000313" key="3">
    <source>
        <dbReference type="EMBL" id="USI73343.1"/>
    </source>
</evidence>
<comment type="similarity">
    <text evidence="1">Belongs to the YciI family.</text>
</comment>
<organism evidence="3 4">
    <name type="scientific">Sphingomonas morindae</name>
    <dbReference type="NCBI Taxonomy" id="1541170"/>
    <lineage>
        <taxon>Bacteria</taxon>
        <taxon>Pseudomonadati</taxon>
        <taxon>Pseudomonadota</taxon>
        <taxon>Alphaproteobacteria</taxon>
        <taxon>Sphingomonadales</taxon>
        <taxon>Sphingomonadaceae</taxon>
        <taxon>Sphingomonas</taxon>
    </lineage>
</organism>
<evidence type="ECO:0000256" key="1">
    <source>
        <dbReference type="ARBA" id="ARBA00007689"/>
    </source>
</evidence>
<gene>
    <name evidence="3" type="ORF">LHA26_02345</name>
</gene>
<evidence type="ECO:0000259" key="2">
    <source>
        <dbReference type="Pfam" id="PF03795"/>
    </source>
</evidence>
<dbReference type="Gene3D" id="3.30.70.1060">
    <property type="entry name" value="Dimeric alpha+beta barrel"/>
    <property type="match status" value="1"/>
</dbReference>
<dbReference type="Pfam" id="PF03795">
    <property type="entry name" value="YCII"/>
    <property type="match status" value="1"/>
</dbReference>
<feature type="domain" description="YCII-related" evidence="2">
    <location>
        <begin position="4"/>
        <end position="88"/>
    </location>
</feature>
<reference evidence="3" key="1">
    <citation type="journal article" date="2022" name="Toxins">
        <title>Genomic Analysis of Sphingopyxis sp. USTB-05 for Biodegrading Cyanobacterial Hepatotoxins.</title>
        <authorList>
            <person name="Liu C."/>
            <person name="Xu Q."/>
            <person name="Zhao Z."/>
            <person name="Zhang H."/>
            <person name="Liu X."/>
            <person name="Yin C."/>
            <person name="Liu Y."/>
            <person name="Yan H."/>
        </authorList>
    </citation>
    <scope>NUCLEOTIDE SEQUENCE</scope>
    <source>
        <strain evidence="3">NBD5</strain>
    </source>
</reference>
<dbReference type="EMBL" id="CP084930">
    <property type="protein sequence ID" value="USI73343.1"/>
    <property type="molecule type" value="Genomic_DNA"/>
</dbReference>
<dbReference type="InterPro" id="IPR011008">
    <property type="entry name" value="Dimeric_a/b-barrel"/>
</dbReference>
<accession>A0ABY4X8W1</accession>
<protein>
    <submittedName>
        <fullName evidence="3">YciI family protein</fullName>
    </submittedName>
</protein>
<dbReference type="InterPro" id="IPR005545">
    <property type="entry name" value="YCII"/>
</dbReference>
<dbReference type="PANTHER" id="PTHR33606">
    <property type="entry name" value="PROTEIN YCII"/>
    <property type="match status" value="1"/>
</dbReference>
<sequence>MKPFMILARDHADAGTLRAETRPRHLAYLKTLGERILRAGPLLDPAGAPQGSLILAEFDGLDAARAFAAGDPYAEAGLFASLEVCEWRHVLP</sequence>
<dbReference type="Proteomes" id="UP001056937">
    <property type="component" value="Chromosome 1"/>
</dbReference>
<dbReference type="SUPFAM" id="SSF54909">
    <property type="entry name" value="Dimeric alpha+beta barrel"/>
    <property type="match status" value="1"/>
</dbReference>
<dbReference type="InterPro" id="IPR051807">
    <property type="entry name" value="Sec-metab_biosynth-assoc"/>
</dbReference>